<gene>
    <name evidence="1" type="ORF">CRD60_04125</name>
</gene>
<sequence length="63" mass="6625">MPDSSPISNCFPDTNLAKAMAQALHGNTNVAQTLTTTDITNTTTLNLNNKNITTFKASNGSPT</sequence>
<reference evidence="1 2" key="1">
    <citation type="submission" date="2017-10" db="EMBL/GenBank/DDBJ databases">
        <title>Bifidobacterium xylocopum sp. nov. and Bifidobacterium aemilianum sp. nov., from the carpenter bee (Xylocopa violacea) digestive tract.</title>
        <authorList>
            <person name="Alberoni D."/>
            <person name="Baffoni L."/>
            <person name="Di Gioia D."/>
            <person name="Gaggia F."/>
            <person name="Biavati B."/>
        </authorList>
    </citation>
    <scope>NUCLEOTIDE SEQUENCE [LARGE SCALE GENOMIC DNA]</scope>
    <source>
        <strain evidence="1 2">XV10</strain>
    </source>
</reference>
<evidence type="ECO:0000313" key="2">
    <source>
        <dbReference type="Proteomes" id="UP000252530"/>
    </source>
</evidence>
<dbReference type="InterPro" id="IPR032675">
    <property type="entry name" value="LRR_dom_sf"/>
</dbReference>
<dbReference type="RefSeq" id="WP_236630828.1">
    <property type="nucleotide sequence ID" value="NZ_PDCG01000003.1"/>
</dbReference>
<name>A0A366K7R7_9BIFI</name>
<protein>
    <submittedName>
        <fullName evidence="1">Uncharacterized protein</fullName>
    </submittedName>
</protein>
<keyword evidence="2" id="KW-1185">Reference proteome</keyword>
<accession>A0A366K7R7</accession>
<comment type="caution">
    <text evidence="1">The sequence shown here is derived from an EMBL/GenBank/DDBJ whole genome shotgun (WGS) entry which is preliminary data.</text>
</comment>
<dbReference type="Gene3D" id="3.80.10.10">
    <property type="entry name" value="Ribonuclease Inhibitor"/>
    <property type="match status" value="1"/>
</dbReference>
<organism evidence="1 2">
    <name type="scientific">Bifidobacterium aemilianum</name>
    <dbReference type="NCBI Taxonomy" id="2493120"/>
    <lineage>
        <taxon>Bacteria</taxon>
        <taxon>Bacillati</taxon>
        <taxon>Actinomycetota</taxon>
        <taxon>Actinomycetes</taxon>
        <taxon>Bifidobacteriales</taxon>
        <taxon>Bifidobacteriaceae</taxon>
        <taxon>Bifidobacterium</taxon>
    </lineage>
</organism>
<dbReference type="EMBL" id="PDCG01000003">
    <property type="protein sequence ID" value="RBP97790.1"/>
    <property type="molecule type" value="Genomic_DNA"/>
</dbReference>
<dbReference type="Proteomes" id="UP000252530">
    <property type="component" value="Unassembled WGS sequence"/>
</dbReference>
<dbReference type="AlphaFoldDB" id="A0A366K7R7"/>
<evidence type="ECO:0000313" key="1">
    <source>
        <dbReference type="EMBL" id="RBP97790.1"/>
    </source>
</evidence>
<proteinExistence type="predicted"/>